<accession>A0A7X1U5C9</accession>
<dbReference type="InterPro" id="IPR033705">
    <property type="entry name" value="Anticodon_Ia_Val"/>
</dbReference>
<dbReference type="SUPFAM" id="SSF50677">
    <property type="entry name" value="ValRS/IleRS/LeuRS editing domain"/>
    <property type="match status" value="1"/>
</dbReference>
<dbReference type="InterPro" id="IPR002303">
    <property type="entry name" value="Valyl-tRNA_ligase"/>
</dbReference>
<dbReference type="InterPro" id="IPR009008">
    <property type="entry name" value="Val/Leu/Ile-tRNA-synth_edit"/>
</dbReference>
<dbReference type="GO" id="GO:0005829">
    <property type="term" value="C:cytosol"/>
    <property type="evidence" value="ECO:0007669"/>
    <property type="project" value="TreeGrafter"/>
</dbReference>
<dbReference type="PANTHER" id="PTHR11946">
    <property type="entry name" value="VALYL-TRNA SYNTHETASES"/>
    <property type="match status" value="1"/>
</dbReference>
<keyword evidence="6 10" id="KW-0648">Protein biosynthesis</keyword>
<evidence type="ECO:0000256" key="1">
    <source>
        <dbReference type="ARBA" id="ARBA00013169"/>
    </source>
</evidence>
<dbReference type="GO" id="GO:0006438">
    <property type="term" value="P:valyl-tRNA aminoacylation"/>
    <property type="evidence" value="ECO:0007669"/>
    <property type="project" value="InterPro"/>
</dbReference>
<evidence type="ECO:0000313" key="14">
    <source>
        <dbReference type="EMBL" id="MQA54898.1"/>
    </source>
</evidence>
<evidence type="ECO:0000256" key="7">
    <source>
        <dbReference type="ARBA" id="ARBA00023146"/>
    </source>
</evidence>
<evidence type="ECO:0000256" key="9">
    <source>
        <dbReference type="ARBA" id="ARBA00047552"/>
    </source>
</evidence>
<keyword evidence="2" id="KW-0963">Cytoplasm</keyword>
<comment type="similarity">
    <text evidence="10">Belongs to the class-I aminoacyl-tRNA synthetase family.</text>
</comment>
<dbReference type="CDD" id="cd07962">
    <property type="entry name" value="Anticodon_Ia_Val"/>
    <property type="match status" value="1"/>
</dbReference>
<dbReference type="InterPro" id="IPR022874">
    <property type="entry name" value="Valine-tRNA_ligase_type_2"/>
</dbReference>
<feature type="domain" description="Aminoacyl-tRNA synthetase class Ia" evidence="12">
    <location>
        <begin position="29"/>
        <end position="629"/>
    </location>
</feature>
<dbReference type="RefSeq" id="WP_152898197.1">
    <property type="nucleotide sequence ID" value="NZ_WHUV01000002.1"/>
</dbReference>
<evidence type="ECO:0000256" key="6">
    <source>
        <dbReference type="ARBA" id="ARBA00022917"/>
    </source>
</evidence>
<dbReference type="EC" id="6.1.1.9" evidence="1"/>
<dbReference type="EMBL" id="WHUV01000002">
    <property type="protein sequence ID" value="MQA54898.1"/>
    <property type="molecule type" value="Genomic_DNA"/>
</dbReference>
<keyword evidence="5 10" id="KW-0067">ATP-binding</keyword>
<dbReference type="HAMAP" id="MF_02005">
    <property type="entry name" value="Val_tRNA_synth_type2"/>
    <property type="match status" value="1"/>
</dbReference>
<dbReference type="Gene3D" id="3.40.50.620">
    <property type="entry name" value="HUPs"/>
    <property type="match status" value="2"/>
</dbReference>
<evidence type="ECO:0000256" key="2">
    <source>
        <dbReference type="ARBA" id="ARBA00022490"/>
    </source>
</evidence>
<evidence type="ECO:0000256" key="5">
    <source>
        <dbReference type="ARBA" id="ARBA00022840"/>
    </source>
</evidence>
<protein>
    <recommendedName>
        <fullName evidence="1">valine--tRNA ligase</fullName>
        <ecNumber evidence="1">6.1.1.9</ecNumber>
    </recommendedName>
    <alternativeName>
        <fullName evidence="8">Valyl-tRNA synthetase</fullName>
    </alternativeName>
</protein>
<dbReference type="Pfam" id="PF00133">
    <property type="entry name" value="tRNA-synt_1"/>
    <property type="match status" value="1"/>
</dbReference>
<dbReference type="SUPFAM" id="SSF52374">
    <property type="entry name" value="Nucleotidylyl transferase"/>
    <property type="match status" value="1"/>
</dbReference>
<evidence type="ECO:0000256" key="3">
    <source>
        <dbReference type="ARBA" id="ARBA00022598"/>
    </source>
</evidence>
<dbReference type="GO" id="GO:0002161">
    <property type="term" value="F:aminoacyl-tRNA deacylase activity"/>
    <property type="evidence" value="ECO:0007669"/>
    <property type="project" value="InterPro"/>
</dbReference>
<dbReference type="SUPFAM" id="SSF47323">
    <property type="entry name" value="Anticodon-binding domain of a subclass of class I aminoacyl-tRNA synthetases"/>
    <property type="match status" value="1"/>
</dbReference>
<keyword evidence="4 10" id="KW-0547">Nucleotide-binding</keyword>
<evidence type="ECO:0000259" key="13">
    <source>
        <dbReference type="Pfam" id="PF08264"/>
    </source>
</evidence>
<dbReference type="InterPro" id="IPR009080">
    <property type="entry name" value="tRNAsynth_Ia_anticodon-bd"/>
</dbReference>
<keyword evidence="7 10" id="KW-0030">Aminoacyl-tRNA synthetase</keyword>
<dbReference type="NCBIfam" id="NF000540">
    <property type="entry name" value="alt_ValS"/>
    <property type="match status" value="1"/>
</dbReference>
<feature type="domain" description="Methionyl/Valyl/Leucyl/Isoleucyl-tRNA synthetase anticodon-binding" evidence="13">
    <location>
        <begin position="668"/>
        <end position="807"/>
    </location>
</feature>
<dbReference type="Gene3D" id="1.10.730.10">
    <property type="entry name" value="Isoleucyl-tRNA Synthetase, Domain 1"/>
    <property type="match status" value="1"/>
</dbReference>
<dbReference type="GO" id="GO:0005524">
    <property type="term" value="F:ATP binding"/>
    <property type="evidence" value="ECO:0007669"/>
    <property type="project" value="UniProtKB-KW"/>
</dbReference>
<dbReference type="PANTHER" id="PTHR11946:SF93">
    <property type="entry name" value="VALINE--TRNA LIGASE, CHLOROPLASTIC_MITOCHONDRIAL 2"/>
    <property type="match status" value="1"/>
</dbReference>
<dbReference type="InterPro" id="IPR013155">
    <property type="entry name" value="M/V/L/I-tRNA-synth_anticd-bd"/>
</dbReference>
<sequence length="851" mass="96100">MTGGSYVTVKRESLTICPTPSLEHLETRWSQRWLEEGTYAFDRNAPRDAVYSIDTPPPTASGSLHVGHVFSYTHTDIIARFQRMCGKTVFYPMGWDDNGLPTERRVENYYGVRCDPDATYQPQFQPPTTVARRRSEYLAISRRNFVELCHRLTAIDEQAFRNLFVQLGLSVDWGLTYATIDERAQRVSQRALLRNYQRGELYSQQAPCLWDVTFQTAVAQAELEDREQPGAWHDLVFRGDGGQALRIATTRPELLAACVALVAHPDDPRYQGQFGQQLRSPLFEVPVPLLAHPLADPQKGTGLAMVCTFGDLTDVLWWRELQLPTRCIIGRDGRLLAQAPEWLADPAGRQAYAALAGCSLTQARQRLLPLLRGCGGLLGEPRPIRHAVKFFEKGDQPLEIVATRQWYLRNGGRDAELRQQLLERGRALAWHPPFMRSRYEHWVGGLNGDWLISRQRIFGVPLPFWYPLDARGEPDHDRPIAASEDSLPVDPTLDTPPGYEPDQRGQPHGFIGERDIMDTWATSSLSPQIAAGWEEGDGLFEQVFPMDLRPQSHDIIRTWLFSTLVRSHFEQAAVPWRHVALSGWILDPDRKKMSKSRGNVVTPLALLEQYGSDAVRYWAALGRPGSDTAFEEQQMKIGRRLALKLFNVSKLVFGLPGDPAGPVSQALDQAMLQRLGSVAGQARQALEGYDYSAALVRIEGFFWWFCDDYVELVKRRAYRPEGHSARNALARALSSLQRLFAPFLPFVCEEVWRCWQPGSVHRASWPETCAVEADVESLLEAVSATLAAIRKAKSDARQSMKAPVARVELVDQAPSLERLQEARQDLLEAGQVAHLLFIEGPERQVRVWLQD</sequence>
<keyword evidence="3 10" id="KW-0436">Ligase</keyword>
<comment type="catalytic activity">
    <reaction evidence="9">
        <text>tRNA(Val) + L-valine + ATP = L-valyl-tRNA(Val) + AMP + diphosphate</text>
        <dbReference type="Rhea" id="RHEA:10704"/>
        <dbReference type="Rhea" id="RHEA-COMP:9672"/>
        <dbReference type="Rhea" id="RHEA-COMP:9708"/>
        <dbReference type="ChEBI" id="CHEBI:30616"/>
        <dbReference type="ChEBI" id="CHEBI:33019"/>
        <dbReference type="ChEBI" id="CHEBI:57762"/>
        <dbReference type="ChEBI" id="CHEBI:78442"/>
        <dbReference type="ChEBI" id="CHEBI:78537"/>
        <dbReference type="ChEBI" id="CHEBI:456215"/>
        <dbReference type="EC" id="6.1.1.9"/>
    </reaction>
</comment>
<dbReference type="PRINTS" id="PR00986">
    <property type="entry name" value="TRNASYNTHVAL"/>
</dbReference>
<evidence type="ECO:0000256" key="4">
    <source>
        <dbReference type="ARBA" id="ARBA00022741"/>
    </source>
</evidence>
<proteinExistence type="inferred from homology"/>
<evidence type="ECO:0000256" key="8">
    <source>
        <dbReference type="ARBA" id="ARBA00029936"/>
    </source>
</evidence>
<dbReference type="Pfam" id="PF08264">
    <property type="entry name" value="Anticodon_1"/>
    <property type="match status" value="1"/>
</dbReference>
<evidence type="ECO:0000259" key="12">
    <source>
        <dbReference type="Pfam" id="PF00133"/>
    </source>
</evidence>
<gene>
    <name evidence="14" type="primary">valS</name>
    <name evidence="14" type="ORF">GDH07_16395</name>
</gene>
<evidence type="ECO:0000313" key="15">
    <source>
        <dbReference type="Proteomes" id="UP000486534"/>
    </source>
</evidence>
<dbReference type="PROSITE" id="PS00178">
    <property type="entry name" value="AA_TRNA_LIGASE_I"/>
    <property type="match status" value="1"/>
</dbReference>
<dbReference type="GO" id="GO:0004832">
    <property type="term" value="F:valine-tRNA ligase activity"/>
    <property type="evidence" value="ECO:0007669"/>
    <property type="project" value="UniProtKB-EC"/>
</dbReference>
<comment type="caution">
    <text evidence="14">The sequence shown here is derived from an EMBL/GenBank/DDBJ whole genome shotgun (WGS) entry which is preliminary data.</text>
</comment>
<evidence type="ECO:0000256" key="10">
    <source>
        <dbReference type="RuleBase" id="RU363035"/>
    </source>
</evidence>
<dbReference type="InterPro" id="IPR002300">
    <property type="entry name" value="aa-tRNA-synth_Ia"/>
</dbReference>
<dbReference type="InterPro" id="IPR014729">
    <property type="entry name" value="Rossmann-like_a/b/a_fold"/>
</dbReference>
<dbReference type="AlphaFoldDB" id="A0A7X1U5C9"/>
<reference evidence="14 15" key="1">
    <citation type="submission" date="2019-10" db="EMBL/GenBank/DDBJ databases">
        <title>Pseudomonas dajingensis sp. nov., isolated from the profound head ulcers of farmed Murray cod (Maccullochella peelii peelii).</title>
        <authorList>
            <person name="Liu Y."/>
        </authorList>
    </citation>
    <scope>NUCLEOTIDE SEQUENCE [LARGE SCALE GENOMIC DNA]</scope>
    <source>
        <strain evidence="14 15">MC042</strain>
    </source>
</reference>
<dbReference type="Gene3D" id="3.90.740.10">
    <property type="entry name" value="Valyl/Leucyl/Isoleucyl-tRNA synthetase, editing domain"/>
    <property type="match status" value="1"/>
</dbReference>
<feature type="region of interest" description="Disordered" evidence="11">
    <location>
        <begin position="475"/>
        <end position="505"/>
    </location>
</feature>
<dbReference type="InterPro" id="IPR001412">
    <property type="entry name" value="aa-tRNA-synth_I_CS"/>
</dbReference>
<dbReference type="Proteomes" id="UP000486534">
    <property type="component" value="Unassembled WGS sequence"/>
</dbReference>
<dbReference type="NCBIfam" id="NF009687">
    <property type="entry name" value="PRK13208.1"/>
    <property type="match status" value="1"/>
</dbReference>
<dbReference type="InterPro" id="IPR048044">
    <property type="entry name" value="Valyl-tRNA_ligase_actino"/>
</dbReference>
<name>A0A7X1U5C9_9PSED</name>
<evidence type="ECO:0000256" key="11">
    <source>
        <dbReference type="SAM" id="MobiDB-lite"/>
    </source>
</evidence>
<organism evidence="14 15">
    <name type="scientific">Pseudomonas piscis</name>
    <dbReference type="NCBI Taxonomy" id="2614538"/>
    <lineage>
        <taxon>Bacteria</taxon>
        <taxon>Pseudomonadati</taxon>
        <taxon>Pseudomonadota</taxon>
        <taxon>Gammaproteobacteria</taxon>
        <taxon>Pseudomonadales</taxon>
        <taxon>Pseudomonadaceae</taxon>
        <taxon>Pseudomonas</taxon>
    </lineage>
</organism>